<dbReference type="NCBIfam" id="TIGR01221">
    <property type="entry name" value="rmlC"/>
    <property type="match status" value="1"/>
</dbReference>
<feature type="active site" description="Proton acceptor" evidence="5">
    <location>
        <position position="63"/>
    </location>
</feature>
<gene>
    <name evidence="8" type="primary">rfbC</name>
    <name evidence="8" type="ORF">GRI68_12120</name>
</gene>
<dbReference type="GO" id="GO:0008830">
    <property type="term" value="F:dTDP-4-dehydrorhamnose 3,5-epimerase activity"/>
    <property type="evidence" value="ECO:0007669"/>
    <property type="project" value="UniProtKB-UniRule"/>
</dbReference>
<comment type="pathway">
    <text evidence="7">Carbohydrate biosynthesis; dTDP-L-rhamnose biosynthesis.</text>
</comment>
<evidence type="ECO:0000256" key="3">
    <source>
        <dbReference type="ARBA" id="ARBA00012098"/>
    </source>
</evidence>
<proteinExistence type="inferred from homology"/>
<comment type="catalytic activity">
    <reaction evidence="1 7">
        <text>dTDP-4-dehydro-6-deoxy-alpha-D-glucose = dTDP-4-dehydro-beta-L-rhamnose</text>
        <dbReference type="Rhea" id="RHEA:16969"/>
        <dbReference type="ChEBI" id="CHEBI:57649"/>
        <dbReference type="ChEBI" id="CHEBI:62830"/>
        <dbReference type="EC" id="5.1.3.13"/>
    </reaction>
</comment>
<dbReference type="InterPro" id="IPR000888">
    <property type="entry name" value="RmlC-like"/>
</dbReference>
<dbReference type="InterPro" id="IPR011051">
    <property type="entry name" value="RmlC_Cupin_sf"/>
</dbReference>
<dbReference type="UniPathway" id="UPA00124"/>
<organism evidence="8 9">
    <name type="scientific">Alteriqipengyuania halimionae</name>
    <dbReference type="NCBI Taxonomy" id="1926630"/>
    <lineage>
        <taxon>Bacteria</taxon>
        <taxon>Pseudomonadati</taxon>
        <taxon>Pseudomonadota</taxon>
        <taxon>Alphaproteobacteria</taxon>
        <taxon>Sphingomonadales</taxon>
        <taxon>Erythrobacteraceae</taxon>
        <taxon>Alteriqipengyuania</taxon>
    </lineage>
</organism>
<name>A0A6I4U5B1_9SPHN</name>
<dbReference type="PANTHER" id="PTHR21047:SF2">
    <property type="entry name" value="THYMIDINE DIPHOSPHO-4-KETO-RHAMNOSE 3,5-EPIMERASE"/>
    <property type="match status" value="1"/>
</dbReference>
<dbReference type="InterPro" id="IPR014710">
    <property type="entry name" value="RmlC-like_jellyroll"/>
</dbReference>
<dbReference type="EMBL" id="WTYR01000001">
    <property type="protein sequence ID" value="MXP10926.1"/>
    <property type="molecule type" value="Genomic_DNA"/>
</dbReference>
<dbReference type="GO" id="GO:0005829">
    <property type="term" value="C:cytosol"/>
    <property type="evidence" value="ECO:0007669"/>
    <property type="project" value="TreeGrafter"/>
</dbReference>
<protein>
    <recommendedName>
        <fullName evidence="4 7">dTDP-4-dehydrorhamnose 3,5-epimerase</fullName>
        <ecNumber evidence="3 7">5.1.3.13</ecNumber>
    </recommendedName>
    <alternativeName>
        <fullName evidence="7">Thymidine diphospho-4-keto-rhamnose 3,5-epimerase</fullName>
    </alternativeName>
</protein>
<evidence type="ECO:0000313" key="9">
    <source>
        <dbReference type="Proteomes" id="UP000429229"/>
    </source>
</evidence>
<keyword evidence="9" id="KW-1185">Reference proteome</keyword>
<dbReference type="Proteomes" id="UP000429229">
    <property type="component" value="Unassembled WGS sequence"/>
</dbReference>
<comment type="similarity">
    <text evidence="7">Belongs to the dTDP-4-dehydrorhamnose 3,5-epimerase family.</text>
</comment>
<feature type="site" description="Participates in a stacking interaction with the thymidine ring of dTDP-4-oxo-6-deoxyglucose" evidence="6">
    <location>
        <position position="139"/>
    </location>
</feature>
<dbReference type="OrthoDB" id="9800680at2"/>
<dbReference type="SUPFAM" id="SSF51182">
    <property type="entry name" value="RmlC-like cupins"/>
    <property type="match status" value="1"/>
</dbReference>
<dbReference type="GO" id="GO:0000271">
    <property type="term" value="P:polysaccharide biosynthetic process"/>
    <property type="evidence" value="ECO:0007669"/>
    <property type="project" value="TreeGrafter"/>
</dbReference>
<reference evidence="8 9" key="1">
    <citation type="submission" date="2019-12" db="EMBL/GenBank/DDBJ databases">
        <title>Genomic-based taxomic classification of the family Erythrobacteraceae.</title>
        <authorList>
            <person name="Xu L."/>
        </authorList>
    </citation>
    <scope>NUCLEOTIDE SEQUENCE [LARGE SCALE GENOMIC DNA]</scope>
    <source>
        <strain evidence="8 9">LMG 29519</strain>
    </source>
</reference>
<dbReference type="GO" id="GO:0019305">
    <property type="term" value="P:dTDP-rhamnose biosynthetic process"/>
    <property type="evidence" value="ECO:0007669"/>
    <property type="project" value="UniProtKB-UniRule"/>
</dbReference>
<dbReference type="Pfam" id="PF00908">
    <property type="entry name" value="dTDP_sugar_isom"/>
    <property type="match status" value="1"/>
</dbReference>
<dbReference type="RefSeq" id="WP_160617483.1">
    <property type="nucleotide sequence ID" value="NZ_WTYR01000001.1"/>
</dbReference>
<evidence type="ECO:0000256" key="4">
    <source>
        <dbReference type="ARBA" id="ARBA00019595"/>
    </source>
</evidence>
<accession>A0A6I4U5B1</accession>
<evidence type="ECO:0000256" key="7">
    <source>
        <dbReference type="RuleBase" id="RU364069"/>
    </source>
</evidence>
<evidence type="ECO:0000256" key="1">
    <source>
        <dbReference type="ARBA" id="ARBA00001298"/>
    </source>
</evidence>
<evidence type="ECO:0000256" key="5">
    <source>
        <dbReference type="PIRSR" id="PIRSR600888-1"/>
    </source>
</evidence>
<keyword evidence="7 8" id="KW-0413">Isomerase</keyword>
<dbReference type="EC" id="5.1.3.13" evidence="3 7"/>
<evidence type="ECO:0000313" key="8">
    <source>
        <dbReference type="EMBL" id="MXP10926.1"/>
    </source>
</evidence>
<comment type="caution">
    <text evidence="8">The sequence shown here is derived from an EMBL/GenBank/DDBJ whole genome shotgun (WGS) entry which is preliminary data.</text>
</comment>
<evidence type="ECO:0000256" key="6">
    <source>
        <dbReference type="PIRSR" id="PIRSR600888-3"/>
    </source>
</evidence>
<dbReference type="Gene3D" id="2.60.120.10">
    <property type="entry name" value="Jelly Rolls"/>
    <property type="match status" value="1"/>
</dbReference>
<sequence length="192" mass="21598">MTEFIRHAIPEVIEVRPPKYGDHRGFFSEVFKRSAFEDAGIDIDWIQDNQSFSAAVGTVRGLHFQVPPVGQDKLVRVLRGAIYDVAVDIRKGSPTYGKWVGVELSAEKWNQLLVPIGFAHCFMTIEPDTEVLYKVSGPYSKEHEGAIRWNDPALGIDWPDPKEKFGVEPTLSNKDEVAPFLADFDSPFTFEG</sequence>
<feature type="active site" description="Proton donor" evidence="5">
    <location>
        <position position="133"/>
    </location>
</feature>
<dbReference type="AlphaFoldDB" id="A0A6I4U5B1"/>
<comment type="subunit">
    <text evidence="7">Homodimer.</text>
</comment>
<dbReference type="CDD" id="cd00438">
    <property type="entry name" value="cupin_RmlC"/>
    <property type="match status" value="1"/>
</dbReference>
<dbReference type="PANTHER" id="PTHR21047">
    <property type="entry name" value="DTDP-6-DEOXY-D-GLUCOSE-3,5 EPIMERASE"/>
    <property type="match status" value="1"/>
</dbReference>
<evidence type="ECO:0000256" key="2">
    <source>
        <dbReference type="ARBA" id="ARBA00001997"/>
    </source>
</evidence>
<comment type="function">
    <text evidence="2 7">Catalyzes the epimerization of the C3' and C5'positions of dTDP-6-deoxy-D-xylo-4-hexulose, forming dTDP-6-deoxy-L-lyxo-4-hexulose.</text>
</comment>